<organism evidence="1">
    <name type="scientific">Oryza meridionalis</name>
    <dbReference type="NCBI Taxonomy" id="40149"/>
    <lineage>
        <taxon>Eukaryota</taxon>
        <taxon>Viridiplantae</taxon>
        <taxon>Streptophyta</taxon>
        <taxon>Embryophyta</taxon>
        <taxon>Tracheophyta</taxon>
        <taxon>Spermatophyta</taxon>
        <taxon>Magnoliopsida</taxon>
        <taxon>Liliopsida</taxon>
        <taxon>Poales</taxon>
        <taxon>Poaceae</taxon>
        <taxon>BOP clade</taxon>
        <taxon>Oryzoideae</taxon>
        <taxon>Oryzeae</taxon>
        <taxon>Oryzinae</taxon>
        <taxon>Oryza</taxon>
    </lineage>
</organism>
<sequence length="42" mass="4886">MALCTNLLLDPRHLLLSPIQLLLDISCEKMLSVMIREFLLKF</sequence>
<dbReference type="Proteomes" id="UP000008021">
    <property type="component" value="Chromosome 2"/>
</dbReference>
<name>A0A0E0CGE8_9ORYZ</name>
<dbReference type="AlphaFoldDB" id="A0A0E0CGE8"/>
<dbReference type="Gramene" id="OMERI02G06340.1">
    <property type="protein sequence ID" value="OMERI02G06340.1"/>
    <property type="gene ID" value="OMERI02G06340"/>
</dbReference>
<dbReference type="EnsemblPlants" id="OMERI02G06340.1">
    <property type="protein sequence ID" value="OMERI02G06340.1"/>
    <property type="gene ID" value="OMERI02G06340"/>
</dbReference>
<dbReference type="HOGENOM" id="CLU_3261379_0_0_1"/>
<reference evidence="1" key="2">
    <citation type="submission" date="2018-05" db="EMBL/GenBank/DDBJ databases">
        <title>OmerRS3 (Oryza meridionalis Reference Sequence Version 3).</title>
        <authorList>
            <person name="Zhang J."/>
            <person name="Kudrna D."/>
            <person name="Lee S."/>
            <person name="Talag J."/>
            <person name="Welchert J."/>
            <person name="Wing R.A."/>
        </authorList>
    </citation>
    <scope>NUCLEOTIDE SEQUENCE [LARGE SCALE GENOMIC DNA]</scope>
    <source>
        <strain evidence="1">cv. OR44</strain>
    </source>
</reference>
<protein>
    <submittedName>
        <fullName evidence="1">Uncharacterized protein</fullName>
    </submittedName>
</protein>
<accession>A0A0E0CGE8</accession>
<reference evidence="1" key="1">
    <citation type="submission" date="2015-04" db="UniProtKB">
        <authorList>
            <consortium name="EnsemblPlants"/>
        </authorList>
    </citation>
    <scope>IDENTIFICATION</scope>
</reference>
<proteinExistence type="predicted"/>
<keyword evidence="2" id="KW-1185">Reference proteome</keyword>
<evidence type="ECO:0000313" key="1">
    <source>
        <dbReference type="EnsemblPlants" id="OMERI02G06340.1"/>
    </source>
</evidence>
<evidence type="ECO:0000313" key="2">
    <source>
        <dbReference type="Proteomes" id="UP000008021"/>
    </source>
</evidence>